<protein>
    <submittedName>
        <fullName evidence="1">Uncharacterized protein</fullName>
    </submittedName>
</protein>
<organism evidence="2">
    <name type="scientific">Serpula lacrymans var. lacrymans (strain S7.3)</name>
    <name type="common">Dry rot fungus</name>
    <dbReference type="NCBI Taxonomy" id="936435"/>
    <lineage>
        <taxon>Eukaryota</taxon>
        <taxon>Fungi</taxon>
        <taxon>Dikarya</taxon>
        <taxon>Basidiomycota</taxon>
        <taxon>Agaricomycotina</taxon>
        <taxon>Agaricomycetes</taxon>
        <taxon>Agaricomycetidae</taxon>
        <taxon>Boletales</taxon>
        <taxon>Coniophorineae</taxon>
        <taxon>Serpulaceae</taxon>
        <taxon>Serpula</taxon>
    </lineage>
</organism>
<dbReference type="EMBL" id="GL945481">
    <property type="protein sequence ID" value="EGN97948.1"/>
    <property type="molecule type" value="Genomic_DNA"/>
</dbReference>
<evidence type="ECO:0000313" key="2">
    <source>
        <dbReference type="Proteomes" id="UP000008063"/>
    </source>
</evidence>
<dbReference type="Proteomes" id="UP000008063">
    <property type="component" value="Unassembled WGS sequence"/>
</dbReference>
<proteinExistence type="predicted"/>
<name>F8Q0X0_SERL3</name>
<gene>
    <name evidence="1" type="ORF">SERLA73DRAFT_138143</name>
</gene>
<dbReference type="HOGENOM" id="CLU_2607485_0_0_1"/>
<keyword evidence="2" id="KW-1185">Reference proteome</keyword>
<evidence type="ECO:0000313" key="1">
    <source>
        <dbReference type="EMBL" id="EGN97948.1"/>
    </source>
</evidence>
<sequence>MACVILPATSSSEKAGASCDSTFLYEDRNDDGMESSLNRTARVRLASFSERLAISGPKGGSVGGEDMISVEQHVSSILS</sequence>
<dbReference type="AlphaFoldDB" id="F8Q0X0"/>
<accession>F8Q0X0</accession>
<dbReference type="InParanoid" id="F8Q0X0"/>
<reference evidence="2" key="1">
    <citation type="journal article" date="2011" name="Science">
        <title>The plant cell wall-decomposing machinery underlies the functional diversity of forest fungi.</title>
        <authorList>
            <person name="Eastwood D.C."/>
            <person name="Floudas D."/>
            <person name="Binder M."/>
            <person name="Majcherczyk A."/>
            <person name="Schneider P."/>
            <person name="Aerts A."/>
            <person name="Asiegbu F.O."/>
            <person name="Baker S.E."/>
            <person name="Barry K."/>
            <person name="Bendiksby M."/>
            <person name="Blumentritt M."/>
            <person name="Coutinho P.M."/>
            <person name="Cullen D."/>
            <person name="de Vries R.P."/>
            <person name="Gathman A."/>
            <person name="Goodell B."/>
            <person name="Henrissat B."/>
            <person name="Ihrmark K."/>
            <person name="Kauserud H."/>
            <person name="Kohler A."/>
            <person name="LaButti K."/>
            <person name="Lapidus A."/>
            <person name="Lavin J.L."/>
            <person name="Lee Y.-H."/>
            <person name="Lindquist E."/>
            <person name="Lilly W."/>
            <person name="Lucas S."/>
            <person name="Morin E."/>
            <person name="Murat C."/>
            <person name="Oguiza J.A."/>
            <person name="Park J."/>
            <person name="Pisabarro A.G."/>
            <person name="Riley R."/>
            <person name="Rosling A."/>
            <person name="Salamov A."/>
            <person name="Schmidt O."/>
            <person name="Schmutz J."/>
            <person name="Skrede I."/>
            <person name="Stenlid J."/>
            <person name="Wiebenga A."/>
            <person name="Xie X."/>
            <person name="Kuees U."/>
            <person name="Hibbett D.S."/>
            <person name="Hoffmeister D."/>
            <person name="Hoegberg N."/>
            <person name="Martin F."/>
            <person name="Grigoriev I.V."/>
            <person name="Watkinson S.C."/>
        </authorList>
    </citation>
    <scope>NUCLEOTIDE SEQUENCE [LARGE SCALE GENOMIC DNA]</scope>
    <source>
        <strain evidence="2">strain S7.3</strain>
    </source>
</reference>